<keyword evidence="4" id="KW-1185">Reference proteome</keyword>
<accession>A0A7R6W048</accession>
<dbReference type="InterPro" id="IPR029063">
    <property type="entry name" value="SAM-dependent_MTases_sf"/>
</dbReference>
<dbReference type="AlphaFoldDB" id="A0A7R6W048"/>
<dbReference type="KEGG" id="parm:PADco_2430"/>
<sequence>MHNIDTFNKDIFFSNLLKNLIIKDIYKKNGWISFKRYMELALYAKNLGYYNNNSIKFGENGDFITAPEISSFFGITLTKLAIEIFEQTEPIIMEFGSGNGKLAKDILTAFNLFNIKLEKYIIIELSPKLRNRQKKMLIDFTNIEWLNNCPKNFSGLIILNEVLDAMPVSLVTKGINCWYERGVTWINNKKNGKFIFKDRPCSLNFIKQITNEKLLPIGYLTEIHSVAIKFIASLAKTLINKKNNQSKNNSILILLIDYGFPSNEYYLDQRSQGTLMCHYKHNINFDPFYLPGLQDITAHIDFTAIAKIATDNGLNLLNYTSQSGFLINSGICNILSKFMFKNKNNIIQHLQQINGIKKLISLGEMGELFKILVLGHNIKWPKKFLQYDRSHRL</sequence>
<dbReference type="SUPFAM" id="SSF53335">
    <property type="entry name" value="S-adenosyl-L-methionine-dependent methyltransferases"/>
    <property type="match status" value="1"/>
</dbReference>
<evidence type="ECO:0000313" key="3">
    <source>
        <dbReference type="EMBL" id="BCG49663.1"/>
    </source>
</evidence>
<organism evidence="3 4">
    <name type="scientific">Candidatus Profftella armatura</name>
    <name type="common">Diaphorina cf. continua</name>
    <dbReference type="NCBI Taxonomy" id="2661583"/>
    <lineage>
        <taxon>Bacteria</taxon>
        <taxon>Pseudomonadati</taxon>
        <taxon>Pseudomonadota</taxon>
        <taxon>Betaproteobacteria</taxon>
        <taxon>Candidatus Profftella</taxon>
    </lineage>
</organism>
<dbReference type="InterPro" id="IPR003788">
    <property type="entry name" value="NDUFAF7"/>
</dbReference>
<dbReference type="PANTHER" id="PTHR12049">
    <property type="entry name" value="PROTEIN ARGININE METHYLTRANSFERASE NDUFAF7, MITOCHONDRIAL"/>
    <property type="match status" value="1"/>
</dbReference>
<dbReference type="GO" id="GO:0032259">
    <property type="term" value="P:methylation"/>
    <property type="evidence" value="ECO:0007669"/>
    <property type="project" value="UniProtKB-KW"/>
</dbReference>
<name>A0A7R6W048_9PROT</name>
<evidence type="ECO:0000256" key="1">
    <source>
        <dbReference type="ARBA" id="ARBA00022603"/>
    </source>
</evidence>
<keyword evidence="2 3" id="KW-0808">Transferase</keyword>
<reference evidence="3 4" key="1">
    <citation type="journal article" date="2020" name="Genome Biol. Evol.">
        <title>Comparative Genomics Underlines Multiple Roles of Profftella, an Obligate Symbiont of Psyllids: Providing Toxins, Vitamins, and Carotenoids.</title>
        <authorList>
            <person name="Nakabachi A."/>
            <person name="Piel J."/>
            <person name="Malenovsky I."/>
            <person name="Hirose Y."/>
        </authorList>
    </citation>
    <scope>NUCLEOTIDE SEQUENCE [LARGE SCALE GENOMIC DNA]</scope>
    <source>
        <strain evidence="3 4">Dco</strain>
    </source>
</reference>
<dbReference type="Gene3D" id="3.40.50.12710">
    <property type="match status" value="1"/>
</dbReference>
<dbReference type="PANTHER" id="PTHR12049:SF7">
    <property type="entry name" value="PROTEIN ARGININE METHYLTRANSFERASE NDUFAF7, MITOCHONDRIAL"/>
    <property type="match status" value="1"/>
</dbReference>
<proteinExistence type="predicted"/>
<dbReference type="RefSeq" id="WP_201329656.1">
    <property type="nucleotide sequence ID" value="NZ_AP023215.1"/>
</dbReference>
<protein>
    <submittedName>
        <fullName evidence="3">Class I SAM-dependent methyltransferase</fullName>
    </submittedName>
</protein>
<keyword evidence="1 3" id="KW-0489">Methyltransferase</keyword>
<gene>
    <name evidence="3" type="ORF">PADco_2430</name>
</gene>
<dbReference type="InterPro" id="IPR038375">
    <property type="entry name" value="NDUFAF7_sf"/>
</dbReference>
<dbReference type="Pfam" id="PF02636">
    <property type="entry name" value="Methyltransf_28"/>
    <property type="match status" value="1"/>
</dbReference>
<dbReference type="GO" id="GO:0035243">
    <property type="term" value="F:protein-arginine omega-N symmetric methyltransferase activity"/>
    <property type="evidence" value="ECO:0007669"/>
    <property type="project" value="TreeGrafter"/>
</dbReference>
<evidence type="ECO:0000313" key="4">
    <source>
        <dbReference type="Proteomes" id="UP000595708"/>
    </source>
</evidence>
<evidence type="ECO:0000256" key="2">
    <source>
        <dbReference type="ARBA" id="ARBA00022679"/>
    </source>
</evidence>
<dbReference type="EMBL" id="AP023215">
    <property type="protein sequence ID" value="BCG49663.1"/>
    <property type="molecule type" value="Genomic_DNA"/>
</dbReference>
<dbReference type="Proteomes" id="UP000595708">
    <property type="component" value="Chromosome"/>
</dbReference>